<dbReference type="Gene3D" id="3.40.190.10">
    <property type="entry name" value="Periplasmic binding protein-like II"/>
    <property type="match status" value="1"/>
</dbReference>
<feature type="chain" id="PRO_5042467696" evidence="2">
    <location>
        <begin position="28"/>
        <end position="337"/>
    </location>
</feature>
<name>A0AAJ1QM22_9BACI</name>
<dbReference type="PANTHER" id="PTHR42928">
    <property type="entry name" value="TRICARBOXYLATE-BINDING PROTEIN"/>
    <property type="match status" value="1"/>
</dbReference>
<dbReference type="RefSeq" id="WP_056520279.1">
    <property type="nucleotide sequence ID" value="NZ_JAUCFI010000003.1"/>
</dbReference>
<feature type="signal peptide" evidence="2">
    <location>
        <begin position="1"/>
        <end position="27"/>
    </location>
</feature>
<keyword evidence="2" id="KW-0732">Signal</keyword>
<dbReference type="InterPro" id="IPR042100">
    <property type="entry name" value="Bug_dom1"/>
</dbReference>
<sequence>MKKKELFGLLSGVMALSIALSGCTSNAASGDQKKVSEYPTKQIEVIVPFAAGGGTDLSARAMSEYLSEEWGKSVVVINKPGAGGATGTQEVLKQGSKDGHTVLVQSVSAVSALYAGNTHLPFSMKDQKFLAKMTGDPLAYVVSADSPFQNINDLNEWVKKNPDKFTFASNGPTAIGTFGTIQWMDSIGADFSKDSLVATNGSGDALPKVAGGHITLAVQGVSEVSNLTKAGKLKILGIEAPERSPFFPDVPTMKEQGVNNIDVTLWYGVTAPSGTPDYVVKKWESTINKMIKDPKFLKKLDSINVRPNYANAADFTKSVKEETKDYTKIAKEKGLVK</sequence>
<dbReference type="PROSITE" id="PS51257">
    <property type="entry name" value="PROKAR_LIPOPROTEIN"/>
    <property type="match status" value="1"/>
</dbReference>
<dbReference type="Pfam" id="PF03401">
    <property type="entry name" value="TctC"/>
    <property type="match status" value="1"/>
</dbReference>
<dbReference type="PIRSF" id="PIRSF017082">
    <property type="entry name" value="YflP"/>
    <property type="match status" value="1"/>
</dbReference>
<evidence type="ECO:0000313" key="3">
    <source>
        <dbReference type="EMBL" id="MDM5283987.1"/>
    </source>
</evidence>
<evidence type="ECO:0000256" key="2">
    <source>
        <dbReference type="SAM" id="SignalP"/>
    </source>
</evidence>
<gene>
    <name evidence="3" type="ORF">QUF85_11805</name>
</gene>
<reference evidence="3" key="1">
    <citation type="submission" date="2023-06" db="EMBL/GenBank/DDBJ databases">
        <title>Comparative genomics of Bacillaceae isolates and their secondary metabolite potential.</title>
        <authorList>
            <person name="Song L."/>
            <person name="Nielsen L.J."/>
            <person name="Mohite O."/>
            <person name="Xu X."/>
            <person name="Weber T."/>
            <person name="Kovacs A.T."/>
        </authorList>
    </citation>
    <scope>NUCLEOTIDE SEQUENCE</scope>
    <source>
        <strain evidence="3">G1S1</strain>
    </source>
</reference>
<dbReference type="EMBL" id="JAUCFI010000003">
    <property type="protein sequence ID" value="MDM5283987.1"/>
    <property type="molecule type" value="Genomic_DNA"/>
</dbReference>
<dbReference type="Proteomes" id="UP001238973">
    <property type="component" value="Unassembled WGS sequence"/>
</dbReference>
<evidence type="ECO:0000313" key="4">
    <source>
        <dbReference type="Proteomes" id="UP001238973"/>
    </source>
</evidence>
<evidence type="ECO:0000256" key="1">
    <source>
        <dbReference type="ARBA" id="ARBA00006987"/>
    </source>
</evidence>
<dbReference type="SUPFAM" id="SSF53850">
    <property type="entry name" value="Periplasmic binding protein-like II"/>
    <property type="match status" value="1"/>
</dbReference>
<dbReference type="InterPro" id="IPR005064">
    <property type="entry name" value="BUG"/>
</dbReference>
<proteinExistence type="inferred from homology"/>
<dbReference type="CDD" id="cd07012">
    <property type="entry name" value="PBP2_Bug_TTT"/>
    <property type="match status" value="1"/>
</dbReference>
<accession>A0AAJ1QM22</accession>
<dbReference type="AlphaFoldDB" id="A0AAJ1QM22"/>
<organism evidence="3 4">
    <name type="scientific">Peribacillus frigoritolerans</name>
    <dbReference type="NCBI Taxonomy" id="450367"/>
    <lineage>
        <taxon>Bacteria</taxon>
        <taxon>Bacillati</taxon>
        <taxon>Bacillota</taxon>
        <taxon>Bacilli</taxon>
        <taxon>Bacillales</taxon>
        <taxon>Bacillaceae</taxon>
        <taxon>Peribacillus</taxon>
    </lineage>
</organism>
<protein>
    <submittedName>
        <fullName evidence="3">Tripartite tricarboxylate transporter substrate binding protein</fullName>
    </submittedName>
</protein>
<dbReference type="PANTHER" id="PTHR42928:SF5">
    <property type="entry name" value="BLR1237 PROTEIN"/>
    <property type="match status" value="1"/>
</dbReference>
<comment type="caution">
    <text evidence="3">The sequence shown here is derived from an EMBL/GenBank/DDBJ whole genome shotgun (WGS) entry which is preliminary data.</text>
</comment>
<dbReference type="Gene3D" id="3.40.190.150">
    <property type="entry name" value="Bordetella uptake gene, domain 1"/>
    <property type="match status" value="1"/>
</dbReference>
<comment type="similarity">
    <text evidence="1">Belongs to the UPF0065 (bug) family.</text>
</comment>